<dbReference type="RefSeq" id="WP_109924187.1">
    <property type="nucleotide sequence ID" value="NZ_QGNZ01000001.1"/>
</dbReference>
<dbReference type="AlphaFoldDB" id="A0A317ERM6"/>
<evidence type="ECO:0000313" key="2">
    <source>
        <dbReference type="Proteomes" id="UP000245379"/>
    </source>
</evidence>
<accession>A0A317ERM6</accession>
<dbReference type="InterPro" id="IPR012340">
    <property type="entry name" value="NA-bd_OB-fold"/>
</dbReference>
<comment type="caution">
    <text evidence="1">The sequence shown here is derived from an EMBL/GenBank/DDBJ whole genome shotgun (WGS) entry which is preliminary data.</text>
</comment>
<gene>
    <name evidence="1" type="ORF">DHW03_02640</name>
</gene>
<organism evidence="1 2">
    <name type="scientific">Pedobacter yonginense</name>
    <dbReference type="NCBI Taxonomy" id="651869"/>
    <lineage>
        <taxon>Bacteria</taxon>
        <taxon>Pseudomonadati</taxon>
        <taxon>Bacteroidota</taxon>
        <taxon>Sphingobacteriia</taxon>
        <taxon>Sphingobacteriales</taxon>
        <taxon>Sphingobacteriaceae</taxon>
        <taxon>Pedobacter</taxon>
    </lineage>
</organism>
<reference evidence="1 2" key="1">
    <citation type="submission" date="2018-05" db="EMBL/GenBank/DDBJ databases">
        <title>Pedobacter paludis sp. nov., isolated from wetland soil.</title>
        <authorList>
            <person name="Zhang Y."/>
            <person name="Wang G."/>
        </authorList>
    </citation>
    <scope>NUCLEOTIDE SEQUENCE [LARGE SCALE GENOMIC DNA]</scope>
    <source>
        <strain evidence="1 2">KCTC22721</strain>
    </source>
</reference>
<sequence length="65" mass="7244">MSRHKGIVKLFDERFGCGLITSAVGDDILLNKKSISAGHKLSTGRIVTFLFEAKSRYAYKIVVEQ</sequence>
<dbReference type="EMBL" id="QGNZ01000001">
    <property type="protein sequence ID" value="PWS28757.1"/>
    <property type="molecule type" value="Genomic_DNA"/>
</dbReference>
<name>A0A317ERM6_9SPHI</name>
<evidence type="ECO:0000313" key="1">
    <source>
        <dbReference type="EMBL" id="PWS28757.1"/>
    </source>
</evidence>
<dbReference type="OrthoDB" id="9854637at2"/>
<dbReference type="Gene3D" id="2.40.50.140">
    <property type="entry name" value="Nucleic acid-binding proteins"/>
    <property type="match status" value="1"/>
</dbReference>
<protein>
    <submittedName>
        <fullName evidence="1">Cold-shock protein</fullName>
    </submittedName>
</protein>
<proteinExistence type="predicted"/>
<keyword evidence="2" id="KW-1185">Reference proteome</keyword>
<dbReference type="Proteomes" id="UP000245379">
    <property type="component" value="Unassembled WGS sequence"/>
</dbReference>